<organism evidence="2 3">
    <name type="scientific">Morchella conica CCBAS932</name>
    <dbReference type="NCBI Taxonomy" id="1392247"/>
    <lineage>
        <taxon>Eukaryota</taxon>
        <taxon>Fungi</taxon>
        <taxon>Dikarya</taxon>
        <taxon>Ascomycota</taxon>
        <taxon>Pezizomycotina</taxon>
        <taxon>Pezizomycetes</taxon>
        <taxon>Pezizales</taxon>
        <taxon>Morchellaceae</taxon>
        <taxon>Morchella</taxon>
    </lineage>
</organism>
<dbReference type="AlphaFoldDB" id="A0A3N4KWV5"/>
<sequence length="334" mass="37934">MKAVVSRYVNGHLSDREPRTEPGTELGFSQQIKTFTKQKNEERAKMFQNIAKQATKHIRVAQAEWRQHSNKQHHNSAGDRKVINSKQATIVARKMFRFLSRQAFKVVPRPASRQIHSMRLPYTGPLSYDTIARRLSLDVVDPQGYLTRKRQQEAKNRGEFVDIHDIGRDPNDYDFLITDIKHETLETTIAEELGIPYLPKATESQAKEVFQVGDGYIHGSKFRAIVPFVVGHKGEGRWVFFMLDSGAPLTYLSAQVSANEQTFGIREGHPAPVTIGGHPKDVYMSPSNSHFPDVNLLGGDFCDTHGVYLGYDYVNSRVKLFFGGEWETVRKSKN</sequence>
<dbReference type="InterPro" id="IPR001969">
    <property type="entry name" value="Aspartic_peptidase_AS"/>
</dbReference>
<dbReference type="PROSITE" id="PS00141">
    <property type="entry name" value="ASP_PROTEASE"/>
    <property type="match status" value="1"/>
</dbReference>
<dbReference type="OrthoDB" id="5414761at2759"/>
<proteinExistence type="predicted"/>
<gene>
    <name evidence="2" type="ORF">P167DRAFT_571885</name>
</gene>
<dbReference type="STRING" id="1392247.A0A3N4KWV5"/>
<evidence type="ECO:0000256" key="1">
    <source>
        <dbReference type="SAM" id="MobiDB-lite"/>
    </source>
</evidence>
<feature type="compositionally biased region" description="Basic and acidic residues" evidence="1">
    <location>
        <begin position="13"/>
        <end position="22"/>
    </location>
</feature>
<reference evidence="2 3" key="1">
    <citation type="journal article" date="2018" name="Nat. Ecol. Evol.">
        <title>Pezizomycetes genomes reveal the molecular basis of ectomycorrhizal truffle lifestyle.</title>
        <authorList>
            <person name="Murat C."/>
            <person name="Payen T."/>
            <person name="Noel B."/>
            <person name="Kuo A."/>
            <person name="Morin E."/>
            <person name="Chen J."/>
            <person name="Kohler A."/>
            <person name="Krizsan K."/>
            <person name="Balestrini R."/>
            <person name="Da Silva C."/>
            <person name="Montanini B."/>
            <person name="Hainaut M."/>
            <person name="Levati E."/>
            <person name="Barry K.W."/>
            <person name="Belfiori B."/>
            <person name="Cichocki N."/>
            <person name="Clum A."/>
            <person name="Dockter R.B."/>
            <person name="Fauchery L."/>
            <person name="Guy J."/>
            <person name="Iotti M."/>
            <person name="Le Tacon F."/>
            <person name="Lindquist E.A."/>
            <person name="Lipzen A."/>
            <person name="Malagnac F."/>
            <person name="Mello A."/>
            <person name="Molinier V."/>
            <person name="Miyauchi S."/>
            <person name="Poulain J."/>
            <person name="Riccioni C."/>
            <person name="Rubini A."/>
            <person name="Sitrit Y."/>
            <person name="Splivallo R."/>
            <person name="Traeger S."/>
            <person name="Wang M."/>
            <person name="Zifcakova L."/>
            <person name="Wipf D."/>
            <person name="Zambonelli A."/>
            <person name="Paolocci F."/>
            <person name="Nowrousian M."/>
            <person name="Ottonello S."/>
            <person name="Baldrian P."/>
            <person name="Spatafora J.W."/>
            <person name="Henrissat B."/>
            <person name="Nagy L.G."/>
            <person name="Aury J.M."/>
            <person name="Wincker P."/>
            <person name="Grigoriev I.V."/>
            <person name="Bonfante P."/>
            <person name="Martin F.M."/>
        </authorList>
    </citation>
    <scope>NUCLEOTIDE SEQUENCE [LARGE SCALE GENOMIC DNA]</scope>
    <source>
        <strain evidence="2 3">CCBAS932</strain>
    </source>
</reference>
<protein>
    <submittedName>
        <fullName evidence="2">Uncharacterized protein</fullName>
    </submittedName>
</protein>
<dbReference type="EMBL" id="ML119115">
    <property type="protein sequence ID" value="RPB15020.1"/>
    <property type="molecule type" value="Genomic_DNA"/>
</dbReference>
<dbReference type="GO" id="GO:0006508">
    <property type="term" value="P:proteolysis"/>
    <property type="evidence" value="ECO:0007669"/>
    <property type="project" value="InterPro"/>
</dbReference>
<keyword evidence="3" id="KW-1185">Reference proteome</keyword>
<dbReference type="InParanoid" id="A0A3N4KWV5"/>
<feature type="region of interest" description="Disordered" evidence="1">
    <location>
        <begin position="1"/>
        <end position="24"/>
    </location>
</feature>
<evidence type="ECO:0000313" key="2">
    <source>
        <dbReference type="EMBL" id="RPB15020.1"/>
    </source>
</evidence>
<dbReference type="Proteomes" id="UP000277580">
    <property type="component" value="Unassembled WGS sequence"/>
</dbReference>
<name>A0A3N4KWV5_9PEZI</name>
<dbReference type="GO" id="GO:0004190">
    <property type="term" value="F:aspartic-type endopeptidase activity"/>
    <property type="evidence" value="ECO:0007669"/>
    <property type="project" value="InterPro"/>
</dbReference>
<accession>A0A3N4KWV5</accession>
<evidence type="ECO:0000313" key="3">
    <source>
        <dbReference type="Proteomes" id="UP000277580"/>
    </source>
</evidence>